<name>A0A820MM91_9BILA</name>
<sequence length="113" mass="12791">MTQKILCAAPILNVPISILENDINHRNDKKQHRHLKETKDNNQDDELIFGALDDEDSSKNEKSPSTDEGIHLHSSTERTQKKRDRAHSSISTVDDDWENMLPITEGDNAVTST</sequence>
<evidence type="ECO:0000256" key="1">
    <source>
        <dbReference type="SAM" id="MobiDB-lite"/>
    </source>
</evidence>
<feature type="compositionally biased region" description="Basic and acidic residues" evidence="1">
    <location>
        <begin position="57"/>
        <end position="79"/>
    </location>
</feature>
<proteinExistence type="predicted"/>
<feature type="region of interest" description="Disordered" evidence="1">
    <location>
        <begin position="51"/>
        <end position="113"/>
    </location>
</feature>
<protein>
    <submittedName>
        <fullName evidence="2">Uncharacterized protein</fullName>
    </submittedName>
</protein>
<dbReference type="EMBL" id="CAJOAZ010023358">
    <property type="protein sequence ID" value="CAF4374719.1"/>
    <property type="molecule type" value="Genomic_DNA"/>
</dbReference>
<comment type="caution">
    <text evidence="2">The sequence shown here is derived from an EMBL/GenBank/DDBJ whole genome shotgun (WGS) entry which is preliminary data.</text>
</comment>
<organism evidence="2 3">
    <name type="scientific">Adineta steineri</name>
    <dbReference type="NCBI Taxonomy" id="433720"/>
    <lineage>
        <taxon>Eukaryota</taxon>
        <taxon>Metazoa</taxon>
        <taxon>Spiralia</taxon>
        <taxon>Gnathifera</taxon>
        <taxon>Rotifera</taxon>
        <taxon>Eurotatoria</taxon>
        <taxon>Bdelloidea</taxon>
        <taxon>Adinetida</taxon>
        <taxon>Adinetidae</taxon>
        <taxon>Adineta</taxon>
    </lineage>
</organism>
<feature type="non-terminal residue" evidence="2">
    <location>
        <position position="113"/>
    </location>
</feature>
<accession>A0A820MM91</accession>
<evidence type="ECO:0000313" key="2">
    <source>
        <dbReference type="EMBL" id="CAF4374719.1"/>
    </source>
</evidence>
<dbReference type="AlphaFoldDB" id="A0A820MM91"/>
<reference evidence="2" key="1">
    <citation type="submission" date="2021-02" db="EMBL/GenBank/DDBJ databases">
        <authorList>
            <person name="Nowell W R."/>
        </authorList>
    </citation>
    <scope>NUCLEOTIDE SEQUENCE</scope>
</reference>
<evidence type="ECO:0000313" key="3">
    <source>
        <dbReference type="Proteomes" id="UP000663844"/>
    </source>
</evidence>
<dbReference type="Proteomes" id="UP000663844">
    <property type="component" value="Unassembled WGS sequence"/>
</dbReference>
<gene>
    <name evidence="2" type="ORF">OXD698_LOCUS50037</name>
</gene>